<evidence type="ECO:0000313" key="4">
    <source>
        <dbReference type="Proteomes" id="UP000313359"/>
    </source>
</evidence>
<organism evidence="3 4">
    <name type="scientific">Lentinus tigrinus ALCF2SS1-6</name>
    <dbReference type="NCBI Taxonomy" id="1328759"/>
    <lineage>
        <taxon>Eukaryota</taxon>
        <taxon>Fungi</taxon>
        <taxon>Dikarya</taxon>
        <taxon>Basidiomycota</taxon>
        <taxon>Agaricomycotina</taxon>
        <taxon>Agaricomycetes</taxon>
        <taxon>Polyporales</taxon>
        <taxon>Polyporaceae</taxon>
        <taxon>Lentinus</taxon>
    </lineage>
</organism>
<keyword evidence="2" id="KW-1133">Transmembrane helix</keyword>
<keyword evidence="4" id="KW-1185">Reference proteome</keyword>
<accession>A0A5C2S3X7</accession>
<sequence length="284" mass="31798">MDWWYYQPGLNAQLYIRPTFHTYSERRTKPQHACDQHGPSSSSTKSSYQLPVESMPQGYSKVSILILTILTVIVVPLLVVPLVLLVWRLVFRRRQDAAVRQRIANRHAAALTDTSSADWPKMSTLHVERGEHHSSPAATPDLEAGMLEDDGIDRSQDRPLVMTPWTSTMPMSCWKVAPHAQEQPESSSQDLTQALGRPHWLQCVGPRHISGGLPTESTPLTPIPESVASDNVRVAVLVRMPSHERKADLKKRGDGRREERLPDMEVGVVDVHAQEGLRACLETS</sequence>
<feature type="region of interest" description="Disordered" evidence="1">
    <location>
        <begin position="27"/>
        <end position="49"/>
    </location>
</feature>
<evidence type="ECO:0000256" key="1">
    <source>
        <dbReference type="SAM" id="MobiDB-lite"/>
    </source>
</evidence>
<protein>
    <submittedName>
        <fullName evidence="3">Uncharacterized protein</fullName>
    </submittedName>
</protein>
<reference evidence="3" key="1">
    <citation type="journal article" date="2018" name="Genome Biol. Evol.">
        <title>Genomics and development of Lentinus tigrinus, a white-rot wood-decaying mushroom with dimorphic fruiting bodies.</title>
        <authorList>
            <person name="Wu B."/>
            <person name="Xu Z."/>
            <person name="Knudson A."/>
            <person name="Carlson A."/>
            <person name="Chen N."/>
            <person name="Kovaka S."/>
            <person name="LaButti K."/>
            <person name="Lipzen A."/>
            <person name="Pennachio C."/>
            <person name="Riley R."/>
            <person name="Schakwitz W."/>
            <person name="Umezawa K."/>
            <person name="Ohm R.A."/>
            <person name="Grigoriev I.V."/>
            <person name="Nagy L.G."/>
            <person name="Gibbons J."/>
            <person name="Hibbett D."/>
        </authorList>
    </citation>
    <scope>NUCLEOTIDE SEQUENCE [LARGE SCALE GENOMIC DNA]</scope>
    <source>
        <strain evidence="3">ALCF2SS1-6</strain>
    </source>
</reference>
<gene>
    <name evidence="3" type="ORF">L227DRAFT_654907</name>
</gene>
<feature type="transmembrane region" description="Helical" evidence="2">
    <location>
        <begin position="64"/>
        <end position="87"/>
    </location>
</feature>
<keyword evidence="2" id="KW-0472">Membrane</keyword>
<keyword evidence="2" id="KW-0812">Transmembrane</keyword>
<dbReference type="Proteomes" id="UP000313359">
    <property type="component" value="Unassembled WGS sequence"/>
</dbReference>
<evidence type="ECO:0000256" key="2">
    <source>
        <dbReference type="SAM" id="Phobius"/>
    </source>
</evidence>
<proteinExistence type="predicted"/>
<name>A0A5C2S3X7_9APHY</name>
<feature type="compositionally biased region" description="Polar residues" evidence="1">
    <location>
        <begin position="38"/>
        <end position="49"/>
    </location>
</feature>
<evidence type="ECO:0000313" key="3">
    <source>
        <dbReference type="EMBL" id="RPD58197.1"/>
    </source>
</evidence>
<dbReference type="EMBL" id="ML122276">
    <property type="protein sequence ID" value="RPD58197.1"/>
    <property type="molecule type" value="Genomic_DNA"/>
</dbReference>
<dbReference type="AlphaFoldDB" id="A0A5C2S3X7"/>